<evidence type="ECO:0000256" key="2">
    <source>
        <dbReference type="ARBA" id="ARBA00022723"/>
    </source>
</evidence>
<dbReference type="Gene3D" id="3.40.140.10">
    <property type="entry name" value="Cytidine Deaminase, domain 2"/>
    <property type="match status" value="2"/>
</dbReference>
<evidence type="ECO:0000256" key="1">
    <source>
        <dbReference type="ARBA" id="ARBA00006576"/>
    </source>
</evidence>
<feature type="domain" description="CMP/dCMP-type deaminase" evidence="5">
    <location>
        <begin position="105"/>
        <end position="229"/>
    </location>
</feature>
<dbReference type="SUPFAM" id="SSF53927">
    <property type="entry name" value="Cytidine deaminase-like"/>
    <property type="match status" value="2"/>
</dbReference>
<evidence type="ECO:0000313" key="6">
    <source>
        <dbReference type="EMBL" id="MCW9711512.1"/>
    </source>
</evidence>
<accession>A0ABT3PUJ1</accession>
<dbReference type="PANTHER" id="PTHR11644:SF2">
    <property type="entry name" value="CYTIDINE DEAMINASE"/>
    <property type="match status" value="1"/>
</dbReference>
<evidence type="ECO:0000256" key="3">
    <source>
        <dbReference type="ARBA" id="ARBA00022801"/>
    </source>
</evidence>
<sequence length="234" mass="26412">MDLLQRYEHSYVPYSHQPELALVRGQEGEYFPGIRIENISYPLSITAAQNALFCCISEGKKPDRLLTTNPEDPFLPLWKKEFNISVEKLDTENPPDIVLAEIILHDHDTPDQLLINLLERARVPNSNFPVAALAETNQGYIGGANIECTSWNMGLCAERVAIAKALTYDLNIKALHIHSRDGDYSSPCGACRQVIIEHIPEKKIYLHHSDHTRSNHFAKDLLPFSFHSNALSNL</sequence>
<dbReference type="PROSITE" id="PS51747">
    <property type="entry name" value="CYT_DCMP_DEAMINASES_2"/>
    <property type="match status" value="1"/>
</dbReference>
<dbReference type="RefSeq" id="WP_265786788.1">
    <property type="nucleotide sequence ID" value="NZ_BAABRS010000001.1"/>
</dbReference>
<comment type="caution">
    <text evidence="6">The sequence shown here is derived from an EMBL/GenBank/DDBJ whole genome shotgun (WGS) entry which is preliminary data.</text>
</comment>
<dbReference type="PANTHER" id="PTHR11644">
    <property type="entry name" value="CYTIDINE DEAMINASE"/>
    <property type="match status" value="1"/>
</dbReference>
<keyword evidence="3 6" id="KW-0378">Hydrolase</keyword>
<keyword evidence="7" id="KW-1185">Reference proteome</keyword>
<evidence type="ECO:0000259" key="5">
    <source>
        <dbReference type="PROSITE" id="PS51747"/>
    </source>
</evidence>
<evidence type="ECO:0000313" key="7">
    <source>
        <dbReference type="Proteomes" id="UP001207337"/>
    </source>
</evidence>
<dbReference type="GO" id="GO:0004126">
    <property type="term" value="F:cytidine deaminase activity"/>
    <property type="evidence" value="ECO:0007669"/>
    <property type="project" value="UniProtKB-EC"/>
</dbReference>
<dbReference type="InterPro" id="IPR016192">
    <property type="entry name" value="APOBEC/CMP_deaminase_Zn-bd"/>
</dbReference>
<dbReference type="NCBIfam" id="NF004064">
    <property type="entry name" value="PRK05578.1"/>
    <property type="match status" value="1"/>
</dbReference>
<dbReference type="EC" id="3.5.4.5" evidence="6"/>
<dbReference type="Pfam" id="PF00383">
    <property type="entry name" value="dCMP_cyt_deam_1"/>
    <property type="match status" value="1"/>
</dbReference>
<dbReference type="Proteomes" id="UP001207337">
    <property type="component" value="Unassembled WGS sequence"/>
</dbReference>
<gene>
    <name evidence="6" type="ORF">LQ318_01230</name>
</gene>
<keyword evidence="2" id="KW-0479">Metal-binding</keyword>
<comment type="similarity">
    <text evidence="1">Belongs to the cytidine and deoxycytidylate deaminase family.</text>
</comment>
<dbReference type="PROSITE" id="PS00903">
    <property type="entry name" value="CYT_DCMP_DEAMINASES_1"/>
    <property type="match status" value="1"/>
</dbReference>
<dbReference type="InterPro" id="IPR050202">
    <property type="entry name" value="Cyt/Deoxycyt_deaminase"/>
</dbReference>
<protein>
    <submittedName>
        <fullName evidence="6">Cytidine deaminase</fullName>
        <ecNumber evidence="6">3.5.4.5</ecNumber>
    </submittedName>
</protein>
<keyword evidence="4" id="KW-0862">Zinc</keyword>
<name>A0ABT3PUJ1_9BACT</name>
<dbReference type="InterPro" id="IPR002125">
    <property type="entry name" value="CMP_dCMP_dom"/>
</dbReference>
<evidence type="ECO:0000256" key="4">
    <source>
        <dbReference type="ARBA" id="ARBA00022833"/>
    </source>
</evidence>
<dbReference type="InterPro" id="IPR016193">
    <property type="entry name" value="Cytidine_deaminase-like"/>
</dbReference>
<dbReference type="EMBL" id="JAJNDC010000001">
    <property type="protein sequence ID" value="MCW9711512.1"/>
    <property type="molecule type" value="Genomic_DNA"/>
</dbReference>
<reference evidence="6 7" key="1">
    <citation type="submission" date="2021-11" db="EMBL/GenBank/DDBJ databases">
        <title>Aliifidinibius sp. nov., a new bacterium isolated from saline soil.</title>
        <authorList>
            <person name="Galisteo C."/>
            <person name="De La Haba R."/>
            <person name="Sanchez-Porro C."/>
            <person name="Ventosa A."/>
        </authorList>
    </citation>
    <scope>NUCLEOTIDE SEQUENCE [LARGE SCALE GENOMIC DNA]</scope>
    <source>
        <strain evidence="6 7">KACC 190600</strain>
    </source>
</reference>
<dbReference type="CDD" id="cd01283">
    <property type="entry name" value="cytidine_deaminase"/>
    <property type="match status" value="2"/>
</dbReference>
<organism evidence="6 7">
    <name type="scientific">Fodinibius salicampi</name>
    <dbReference type="NCBI Taxonomy" id="1920655"/>
    <lineage>
        <taxon>Bacteria</taxon>
        <taxon>Pseudomonadati</taxon>
        <taxon>Balneolota</taxon>
        <taxon>Balneolia</taxon>
        <taxon>Balneolales</taxon>
        <taxon>Balneolaceae</taxon>
        <taxon>Fodinibius</taxon>
    </lineage>
</organism>
<proteinExistence type="inferred from homology"/>